<accession>A0A917TTU9</accession>
<dbReference type="Proteomes" id="UP000642070">
    <property type="component" value="Unassembled WGS sequence"/>
</dbReference>
<name>A0A917TTU9_9ACTN</name>
<evidence type="ECO:0008006" key="3">
    <source>
        <dbReference type="Google" id="ProtNLM"/>
    </source>
</evidence>
<organism evidence="1 2">
    <name type="scientific">Dactylosporangium sucinum</name>
    <dbReference type="NCBI Taxonomy" id="1424081"/>
    <lineage>
        <taxon>Bacteria</taxon>
        <taxon>Bacillati</taxon>
        <taxon>Actinomycetota</taxon>
        <taxon>Actinomycetes</taxon>
        <taxon>Micromonosporales</taxon>
        <taxon>Micromonosporaceae</taxon>
        <taxon>Dactylosporangium</taxon>
    </lineage>
</organism>
<gene>
    <name evidence="1" type="ORF">GCM10007977_043200</name>
</gene>
<protein>
    <recommendedName>
        <fullName evidence="3">Excreted virulence factor EspC, type VII ESX diderm</fullName>
    </recommendedName>
</protein>
<dbReference type="AlphaFoldDB" id="A0A917TTU9"/>
<dbReference type="EMBL" id="BMPI01000020">
    <property type="protein sequence ID" value="GGM37141.1"/>
    <property type="molecule type" value="Genomic_DNA"/>
</dbReference>
<evidence type="ECO:0000313" key="1">
    <source>
        <dbReference type="EMBL" id="GGM37141.1"/>
    </source>
</evidence>
<keyword evidence="2" id="KW-1185">Reference proteome</keyword>
<evidence type="ECO:0000313" key="2">
    <source>
        <dbReference type="Proteomes" id="UP000642070"/>
    </source>
</evidence>
<reference evidence="1" key="2">
    <citation type="submission" date="2020-09" db="EMBL/GenBank/DDBJ databases">
        <authorList>
            <person name="Sun Q."/>
            <person name="Ohkuma M."/>
        </authorList>
    </citation>
    <scope>NUCLEOTIDE SEQUENCE</scope>
    <source>
        <strain evidence="1">JCM 19831</strain>
    </source>
</reference>
<proteinExistence type="predicted"/>
<dbReference type="RefSeq" id="WP_190251708.1">
    <property type="nucleotide sequence ID" value="NZ_BMPI01000020.1"/>
</dbReference>
<reference evidence="1" key="1">
    <citation type="journal article" date="2014" name="Int. J. Syst. Evol. Microbiol.">
        <title>Complete genome sequence of Corynebacterium casei LMG S-19264T (=DSM 44701T), isolated from a smear-ripened cheese.</title>
        <authorList>
            <consortium name="US DOE Joint Genome Institute (JGI-PGF)"/>
            <person name="Walter F."/>
            <person name="Albersmeier A."/>
            <person name="Kalinowski J."/>
            <person name="Ruckert C."/>
        </authorList>
    </citation>
    <scope>NUCLEOTIDE SEQUENCE</scope>
    <source>
        <strain evidence="1">JCM 19831</strain>
    </source>
</reference>
<comment type="caution">
    <text evidence="1">The sequence shown here is derived from an EMBL/GenBank/DDBJ whole genome shotgun (WGS) entry which is preliminary data.</text>
</comment>
<sequence>MSDGYGTDTAQLRTHAAHIEALRARFAAVKGASAHIAQDDQAYGVLCGWISGLLEGKHTRHDDVLAYLEENLALVADGLRRNAAGYEAVEADVSDSMKRLGSRLGG</sequence>